<accession>A0A8T0SHG5</accession>
<feature type="compositionally biased region" description="Basic and acidic residues" evidence="6">
    <location>
        <begin position="103"/>
        <end position="119"/>
    </location>
</feature>
<dbReference type="InterPro" id="IPR049625">
    <property type="entry name" value="Glyco_transf_61_cat"/>
</dbReference>
<dbReference type="PANTHER" id="PTHR20961:SF144">
    <property type="entry name" value="OS01G0119100 PROTEIN"/>
    <property type="match status" value="1"/>
</dbReference>
<evidence type="ECO:0000256" key="4">
    <source>
        <dbReference type="ARBA" id="ARBA00022679"/>
    </source>
</evidence>
<evidence type="ECO:0000256" key="2">
    <source>
        <dbReference type="ARBA" id="ARBA00004881"/>
    </source>
</evidence>
<evidence type="ECO:0000256" key="3">
    <source>
        <dbReference type="ARBA" id="ARBA00022676"/>
    </source>
</evidence>
<protein>
    <recommendedName>
        <fullName evidence="8">Glycosyltransferase 61 catalytic domain-containing protein</fullName>
    </recommendedName>
</protein>
<feature type="transmembrane region" description="Helical" evidence="7">
    <location>
        <begin position="38"/>
        <end position="56"/>
    </location>
</feature>
<organism evidence="9 10">
    <name type="scientific">Panicum virgatum</name>
    <name type="common">Blackwell switchgrass</name>
    <dbReference type="NCBI Taxonomy" id="38727"/>
    <lineage>
        <taxon>Eukaryota</taxon>
        <taxon>Viridiplantae</taxon>
        <taxon>Streptophyta</taxon>
        <taxon>Embryophyta</taxon>
        <taxon>Tracheophyta</taxon>
        <taxon>Spermatophyta</taxon>
        <taxon>Magnoliopsida</taxon>
        <taxon>Liliopsida</taxon>
        <taxon>Poales</taxon>
        <taxon>Poaceae</taxon>
        <taxon>PACMAD clade</taxon>
        <taxon>Panicoideae</taxon>
        <taxon>Panicodae</taxon>
        <taxon>Paniceae</taxon>
        <taxon>Panicinae</taxon>
        <taxon>Panicum</taxon>
        <taxon>Panicum sect. Hiantes</taxon>
    </lineage>
</organism>
<comment type="subcellular location">
    <subcellularLocation>
        <location evidence="1">Golgi apparatus membrane</location>
        <topology evidence="1">Single-pass type II membrane protein</topology>
    </subcellularLocation>
</comment>
<comment type="caution">
    <text evidence="9">The sequence shown here is derived from an EMBL/GenBank/DDBJ whole genome shotgun (WGS) entry which is preliminary data.</text>
</comment>
<evidence type="ECO:0000256" key="7">
    <source>
        <dbReference type="SAM" id="Phobius"/>
    </source>
</evidence>
<keyword evidence="4" id="KW-0808">Transferase</keyword>
<evidence type="ECO:0000313" key="10">
    <source>
        <dbReference type="Proteomes" id="UP000823388"/>
    </source>
</evidence>
<evidence type="ECO:0000256" key="1">
    <source>
        <dbReference type="ARBA" id="ARBA00004323"/>
    </source>
</evidence>
<name>A0A8T0SHG5_PANVG</name>
<evidence type="ECO:0000256" key="5">
    <source>
        <dbReference type="ARBA" id="ARBA00023180"/>
    </source>
</evidence>
<sequence>MGMDGGGGGKLPYSYAGAGSHQDGKLVKSFSRVEPRKFGMGLVAGFLLVTCAYFSTAKFDAIHIAMVSPISTDAAGIGPLATAAADTSKQQFDLGVQQQDRNALSKEGSRADVFDKDDGNTSSSGPDSGRDAPLEDTRRDEASVGGSGDAGGVDASPAAAANPAGGGEVPAKDDDATAAVLPPVSLEEAANGTQESGVLEDEELRFQEAVAKPPSKKSNDSAAAGATVVHSDPAILPAPVQQIPPATQEVKALADQQIPAVSEIKQADSETPAREWKPLCDLTSNRRIDWCELDGDVRVLGANASVTLVAPPGADGRAFREESWRIKPYPRKADPNAMRNVRVVTVRSVAGGAPACTDQHDVPALVFSDRGYTGNYFHAYTDVILPLFLTARQYAGEVLLLVTDLQMWWVGKFLPVFKSISNYEVIDLDRDPRVHCFRHVQVGLTNHDDFSIDPRRAPNGYSMLDFTKFMRTTYGLPRDVAWPAAANATAGQSRPRLLLIARARTRRFVNTDEIVRGAEKVGFEVVVSEGEHEVAPFAELANSCDAIMGVHGAGLTNMVFVPTGGVVIQVVPLGGLEFVAGYFRGPSRDMGLRYLEYRITPEESTLIDQYPRDHIIFTDPEGVKSKGWESLKGAYLDKQDVRLDMKRFRPTLKKAIAHLRKAKADAN</sequence>
<dbReference type="EMBL" id="CM029045">
    <property type="protein sequence ID" value="KAG2596036.1"/>
    <property type="molecule type" value="Genomic_DNA"/>
</dbReference>
<dbReference type="Pfam" id="PF04577">
    <property type="entry name" value="Glyco_transf_61"/>
    <property type="match status" value="1"/>
</dbReference>
<proteinExistence type="predicted"/>
<dbReference type="AlphaFoldDB" id="A0A8T0SHG5"/>
<dbReference type="Proteomes" id="UP000823388">
    <property type="component" value="Chromosome 5K"/>
</dbReference>
<evidence type="ECO:0000256" key="6">
    <source>
        <dbReference type="SAM" id="MobiDB-lite"/>
    </source>
</evidence>
<gene>
    <name evidence="9" type="ORF">PVAP13_5KG126600</name>
</gene>
<dbReference type="InterPro" id="IPR007657">
    <property type="entry name" value="Glycosyltransferase_61"/>
</dbReference>
<keyword evidence="7" id="KW-0812">Transmembrane</keyword>
<dbReference type="OrthoDB" id="529273at2759"/>
<keyword evidence="5" id="KW-0325">Glycoprotein</keyword>
<keyword evidence="7" id="KW-1133">Transmembrane helix</keyword>
<keyword evidence="10" id="KW-1185">Reference proteome</keyword>
<feature type="compositionally biased region" description="Basic and acidic residues" evidence="6">
    <location>
        <begin position="128"/>
        <end position="142"/>
    </location>
</feature>
<feature type="compositionally biased region" description="Low complexity" evidence="6">
    <location>
        <begin position="152"/>
        <end position="163"/>
    </location>
</feature>
<comment type="pathway">
    <text evidence="2">Glycan metabolism.</text>
</comment>
<dbReference type="PANTHER" id="PTHR20961">
    <property type="entry name" value="GLYCOSYLTRANSFERASE"/>
    <property type="match status" value="1"/>
</dbReference>
<evidence type="ECO:0000259" key="8">
    <source>
        <dbReference type="Pfam" id="PF04577"/>
    </source>
</evidence>
<feature type="domain" description="Glycosyltransferase 61 catalytic" evidence="8">
    <location>
        <begin position="462"/>
        <end position="568"/>
    </location>
</feature>
<keyword evidence="7" id="KW-0472">Membrane</keyword>
<evidence type="ECO:0000313" key="9">
    <source>
        <dbReference type="EMBL" id="KAG2596036.1"/>
    </source>
</evidence>
<dbReference type="GO" id="GO:0016763">
    <property type="term" value="F:pentosyltransferase activity"/>
    <property type="evidence" value="ECO:0007669"/>
    <property type="project" value="UniProtKB-ARBA"/>
</dbReference>
<reference evidence="9" key="1">
    <citation type="submission" date="2020-05" db="EMBL/GenBank/DDBJ databases">
        <title>WGS assembly of Panicum virgatum.</title>
        <authorList>
            <person name="Lovell J.T."/>
            <person name="Jenkins J."/>
            <person name="Shu S."/>
            <person name="Juenger T.E."/>
            <person name="Schmutz J."/>
        </authorList>
    </citation>
    <scope>NUCLEOTIDE SEQUENCE</scope>
    <source>
        <strain evidence="9">AP13</strain>
    </source>
</reference>
<keyword evidence="3" id="KW-0328">Glycosyltransferase</keyword>
<dbReference type="GO" id="GO:0000139">
    <property type="term" value="C:Golgi membrane"/>
    <property type="evidence" value="ECO:0007669"/>
    <property type="project" value="UniProtKB-SubCell"/>
</dbReference>
<feature type="region of interest" description="Disordered" evidence="6">
    <location>
        <begin position="96"/>
        <end position="174"/>
    </location>
</feature>